<accession>A0ABX8YMJ3</accession>
<evidence type="ECO:0008006" key="3">
    <source>
        <dbReference type="Google" id="ProtNLM"/>
    </source>
</evidence>
<organism evidence="1 2">
    <name type="scientific">Pseudomonas germanica</name>
    <dbReference type="NCBI Taxonomy" id="2815720"/>
    <lineage>
        <taxon>Bacteria</taxon>
        <taxon>Pseudomonadati</taxon>
        <taxon>Pseudomonadota</taxon>
        <taxon>Gammaproteobacteria</taxon>
        <taxon>Pseudomonadales</taxon>
        <taxon>Pseudomonadaceae</taxon>
        <taxon>Pseudomonas</taxon>
    </lineage>
</organism>
<keyword evidence="2" id="KW-1185">Reference proteome</keyword>
<dbReference type="EMBL" id="CP071586">
    <property type="protein sequence ID" value="QYY80758.1"/>
    <property type="molecule type" value="Genomic_DNA"/>
</dbReference>
<sequence length="192" mass="20636">MDDHQSVVLPHPPLRQRTIQIPGSFDWRKTEGKERNISSGVEGLPLVLRLTLVDLMTGEPVVGARVWIEQHIGADTLCGTQSTDSQGIVRFTSIYPDRPSGGASCIAMTVCIASDDQHSQALHEAWNGRLHLPCACRCETIGNDASRLELRPIAGAGVEDGYFGCQTIGVDTFAVSSQIGLAGYEKSTGAVF</sequence>
<dbReference type="Proteomes" id="UP000824588">
    <property type="component" value="Chromosome"/>
</dbReference>
<dbReference type="RefSeq" id="WP_220556891.1">
    <property type="nucleotide sequence ID" value="NZ_CP071586.1"/>
</dbReference>
<proteinExistence type="predicted"/>
<protein>
    <recommendedName>
        <fullName evidence="3">Big-1 domain-containing protein</fullName>
    </recommendedName>
</protein>
<dbReference type="InterPro" id="IPR015889">
    <property type="entry name" value="Intradiol_dOase_core"/>
</dbReference>
<gene>
    <name evidence="1" type="ORF">J0G10_24025</name>
</gene>
<evidence type="ECO:0000313" key="1">
    <source>
        <dbReference type="EMBL" id="QYY80758.1"/>
    </source>
</evidence>
<evidence type="ECO:0000313" key="2">
    <source>
        <dbReference type="Proteomes" id="UP000824588"/>
    </source>
</evidence>
<name>A0ABX8YMJ3_9PSED</name>
<reference evidence="1 2" key="1">
    <citation type="journal article" date="2022" name="Int. J. Syst. Evol. Microbiol.">
        <title>Pseudomonas germanica sp. nov., isolated from Iris germanica rhizomes.</title>
        <authorList>
            <person name="Atanasov K.E."/>
            <person name="Galbis D.M."/>
            <person name="Gallego J."/>
            <person name="Serpico A."/>
            <person name="Bosch M."/>
            <person name="Altabella T."/>
            <person name="Ferrer A."/>
        </authorList>
    </citation>
    <scope>NUCLEOTIDE SEQUENCE [LARGE SCALE GENOMIC DNA]</scope>
    <source>
        <strain evidence="1 2">FIT28</strain>
    </source>
</reference>
<dbReference type="SUPFAM" id="SSF49482">
    <property type="entry name" value="Aromatic compound dioxygenase"/>
    <property type="match status" value="1"/>
</dbReference>
<dbReference type="Gene3D" id="2.60.130.10">
    <property type="entry name" value="Aromatic compound dioxygenase"/>
    <property type="match status" value="1"/>
</dbReference>